<evidence type="ECO:0000313" key="2">
    <source>
        <dbReference type="Proteomes" id="UP000286075"/>
    </source>
</evidence>
<reference evidence="1 2" key="1">
    <citation type="submission" date="2018-08" db="EMBL/GenBank/DDBJ databases">
        <title>A genome reference for cultivated species of the human gut microbiota.</title>
        <authorList>
            <person name="Zou Y."/>
            <person name="Xue W."/>
            <person name="Luo G."/>
        </authorList>
    </citation>
    <scope>NUCLEOTIDE SEQUENCE [LARGE SCALE GENOMIC DNA]</scope>
    <source>
        <strain evidence="1 2">OF03-9BH</strain>
    </source>
</reference>
<dbReference type="EMBL" id="QSCF01000104">
    <property type="protein sequence ID" value="RGX70622.1"/>
    <property type="molecule type" value="Genomic_DNA"/>
</dbReference>
<accession>A0A413GHU0</accession>
<protein>
    <submittedName>
        <fullName evidence="1">Uncharacterized protein</fullName>
    </submittedName>
</protein>
<dbReference type="AlphaFoldDB" id="A0A413GHU0"/>
<sequence>MGVVTHRQVNRVGGLPPVIYRMCVTGPKEKIGKYAPVCMYTRVHYYKREMSCWCIERKMLHCGYDRVVKRVNRDGVNNDCTKSVVFFNRSFNVRKDSAEK</sequence>
<evidence type="ECO:0000313" key="1">
    <source>
        <dbReference type="EMBL" id="RGX70622.1"/>
    </source>
</evidence>
<proteinExistence type="predicted"/>
<gene>
    <name evidence="1" type="ORF">DXA68_24250</name>
</gene>
<organism evidence="1 2">
    <name type="scientific">Bacteroides stercorirosoris</name>
    <dbReference type="NCBI Taxonomy" id="871324"/>
    <lineage>
        <taxon>Bacteria</taxon>
        <taxon>Pseudomonadati</taxon>
        <taxon>Bacteroidota</taxon>
        <taxon>Bacteroidia</taxon>
        <taxon>Bacteroidales</taxon>
        <taxon>Bacteroidaceae</taxon>
        <taxon>Bacteroides</taxon>
    </lineage>
</organism>
<comment type="caution">
    <text evidence="1">The sequence shown here is derived from an EMBL/GenBank/DDBJ whole genome shotgun (WGS) entry which is preliminary data.</text>
</comment>
<name>A0A413GHU0_9BACE</name>
<dbReference type="Proteomes" id="UP000286075">
    <property type="component" value="Unassembled WGS sequence"/>
</dbReference>